<dbReference type="AlphaFoldDB" id="A0A1W9Z3U1"/>
<evidence type="ECO:0008006" key="3">
    <source>
        <dbReference type="Google" id="ProtNLM"/>
    </source>
</evidence>
<dbReference type="STRING" id="564198.BST17_02620"/>
<gene>
    <name evidence="1" type="ORF">BST17_02620</name>
</gene>
<reference evidence="1 2" key="1">
    <citation type="submission" date="2017-02" db="EMBL/GenBank/DDBJ databases">
        <title>The new phylogeny of genus Mycobacterium.</title>
        <authorList>
            <person name="Tortoli E."/>
            <person name="Trovato A."/>
            <person name="Cirillo D.M."/>
        </authorList>
    </citation>
    <scope>NUCLEOTIDE SEQUENCE [LARGE SCALE GENOMIC DNA]</scope>
    <source>
        <strain evidence="1 2">DSM 45578</strain>
    </source>
</reference>
<keyword evidence="2" id="KW-1185">Reference proteome</keyword>
<comment type="caution">
    <text evidence="1">The sequence shown here is derived from an EMBL/GenBank/DDBJ whole genome shotgun (WGS) entry which is preliminary data.</text>
</comment>
<evidence type="ECO:0000313" key="1">
    <source>
        <dbReference type="EMBL" id="ORA06839.1"/>
    </source>
</evidence>
<protein>
    <recommendedName>
        <fullName evidence="3">SseB protein N-terminal domain-containing protein</fullName>
    </recommendedName>
</protein>
<dbReference type="Proteomes" id="UP000192366">
    <property type="component" value="Unassembled WGS sequence"/>
</dbReference>
<dbReference type="NCBIfam" id="NF042914">
    <property type="entry name" value="SAV915_dom"/>
    <property type="match status" value="1"/>
</dbReference>
<evidence type="ECO:0000313" key="2">
    <source>
        <dbReference type="Proteomes" id="UP000192366"/>
    </source>
</evidence>
<organism evidence="1 2">
    <name type="scientific">Mycolicibacterium bacteremicum</name>
    <name type="common">Mycobacterium bacteremicum</name>
    <dbReference type="NCBI Taxonomy" id="564198"/>
    <lineage>
        <taxon>Bacteria</taxon>
        <taxon>Bacillati</taxon>
        <taxon>Actinomycetota</taxon>
        <taxon>Actinomycetes</taxon>
        <taxon>Mycobacteriales</taxon>
        <taxon>Mycobacteriaceae</taxon>
        <taxon>Mycolicibacterium</taxon>
    </lineage>
</organism>
<sequence>MPGNFPPAVYLPCAESVNDPMAARIDMRQTRDGRTALLAYSALDRLHTCCGIDQAWILMPTADLAHLQLAQPFQLLLLDVVIPPDRRRRFS</sequence>
<dbReference type="InterPro" id="IPR049975">
    <property type="entry name" value="SAV_915-like_dom"/>
</dbReference>
<dbReference type="EMBL" id="MVHJ01000002">
    <property type="protein sequence ID" value="ORA06839.1"/>
    <property type="molecule type" value="Genomic_DNA"/>
</dbReference>
<name>A0A1W9Z3U1_MYCBA</name>
<proteinExistence type="predicted"/>
<accession>A0A1W9Z3U1</accession>